<feature type="compositionally biased region" description="Basic residues" evidence="8">
    <location>
        <begin position="427"/>
        <end position="436"/>
    </location>
</feature>
<dbReference type="GO" id="GO:0033204">
    <property type="term" value="F:ribonuclease P RNA binding"/>
    <property type="evidence" value="ECO:0007669"/>
    <property type="project" value="InterPro"/>
</dbReference>
<keyword evidence="6" id="KW-0255">Endonuclease</keyword>
<evidence type="ECO:0000256" key="8">
    <source>
        <dbReference type="SAM" id="MobiDB-lite"/>
    </source>
</evidence>
<dbReference type="HAMAP" id="MF_00754">
    <property type="entry name" value="RNase_P_1"/>
    <property type="match status" value="1"/>
</dbReference>
<evidence type="ECO:0000256" key="2">
    <source>
        <dbReference type="ARBA" id="ARBA00006181"/>
    </source>
</evidence>
<feature type="compositionally biased region" description="Low complexity" evidence="8">
    <location>
        <begin position="57"/>
        <end position="72"/>
    </location>
</feature>
<evidence type="ECO:0000256" key="5">
    <source>
        <dbReference type="ARBA" id="ARBA00022722"/>
    </source>
</evidence>
<protein>
    <submittedName>
        <fullName evidence="9">Uncharacterized protein</fullName>
    </submittedName>
</protein>
<dbReference type="GeneID" id="43586239"/>
<organism evidence="9 10">
    <name type="scientific">Kwoniella shandongensis</name>
    <dbReference type="NCBI Taxonomy" id="1734106"/>
    <lineage>
        <taxon>Eukaryota</taxon>
        <taxon>Fungi</taxon>
        <taxon>Dikarya</taxon>
        <taxon>Basidiomycota</taxon>
        <taxon>Agaricomycotina</taxon>
        <taxon>Tremellomycetes</taxon>
        <taxon>Tremellales</taxon>
        <taxon>Cryptococcaceae</taxon>
        <taxon>Kwoniella</taxon>
    </lineage>
</organism>
<name>A0AAJ8LT40_9TREE</name>
<dbReference type="GO" id="GO:0030677">
    <property type="term" value="C:ribonuclease P complex"/>
    <property type="evidence" value="ECO:0007669"/>
    <property type="project" value="InterPro"/>
</dbReference>
<dbReference type="SUPFAM" id="SSF101744">
    <property type="entry name" value="Rof/RNase P subunit-like"/>
    <property type="match status" value="1"/>
</dbReference>
<dbReference type="GO" id="GO:0004519">
    <property type="term" value="F:endonuclease activity"/>
    <property type="evidence" value="ECO:0007669"/>
    <property type="project" value="UniProtKB-KW"/>
</dbReference>
<dbReference type="InterPro" id="IPR036980">
    <property type="entry name" value="RNase_P/MRP_Rpp29_sf"/>
</dbReference>
<dbReference type="GO" id="GO:0000172">
    <property type="term" value="C:ribonuclease MRP complex"/>
    <property type="evidence" value="ECO:0007669"/>
    <property type="project" value="InterPro"/>
</dbReference>
<dbReference type="EMBL" id="CP144063">
    <property type="protein sequence ID" value="WWD22314.1"/>
    <property type="molecule type" value="Genomic_DNA"/>
</dbReference>
<evidence type="ECO:0000256" key="6">
    <source>
        <dbReference type="ARBA" id="ARBA00022759"/>
    </source>
</evidence>
<dbReference type="PANTHER" id="PTHR13348">
    <property type="entry name" value="RIBONUCLEASE P SUBUNIT P29"/>
    <property type="match status" value="1"/>
</dbReference>
<dbReference type="InterPro" id="IPR002730">
    <property type="entry name" value="Rpp29/RNP1"/>
</dbReference>
<dbReference type="InterPro" id="IPR023538">
    <property type="entry name" value="RNP1"/>
</dbReference>
<reference evidence="9" key="2">
    <citation type="submission" date="2024-01" db="EMBL/GenBank/DDBJ databases">
        <title>Comparative genomics of Cryptococcus and Kwoniella reveals pathogenesis evolution and contrasting modes of karyotype evolution via chromosome fusion or intercentromeric recombination.</title>
        <authorList>
            <person name="Coelho M.A."/>
            <person name="David-Palma M."/>
            <person name="Shea T."/>
            <person name="Bowers K."/>
            <person name="McGinley-Smith S."/>
            <person name="Mohammad A.W."/>
            <person name="Gnirke A."/>
            <person name="Yurkov A.M."/>
            <person name="Nowrousian M."/>
            <person name="Sun S."/>
            <person name="Cuomo C.A."/>
            <person name="Heitman J."/>
        </authorList>
    </citation>
    <scope>NUCLEOTIDE SEQUENCE</scope>
    <source>
        <strain evidence="9">CBS 12478</strain>
    </source>
</reference>
<gene>
    <name evidence="9" type="ORF">CI109_106805</name>
</gene>
<keyword evidence="10" id="KW-1185">Reference proteome</keyword>
<proteinExistence type="inferred from homology"/>
<comment type="similarity">
    <text evidence="2">Belongs to the eukaryotic/archaeal RNase P protein component 1 family.</text>
</comment>
<reference evidence="9" key="1">
    <citation type="submission" date="2017-08" db="EMBL/GenBank/DDBJ databases">
        <authorList>
            <person name="Cuomo C."/>
            <person name="Billmyre B."/>
            <person name="Heitman J."/>
        </authorList>
    </citation>
    <scope>NUCLEOTIDE SEQUENCE</scope>
    <source>
        <strain evidence="9">CBS 12478</strain>
    </source>
</reference>
<keyword evidence="5" id="KW-0540">Nuclease</keyword>
<dbReference type="AlphaFoldDB" id="A0AAJ8LT40"/>
<dbReference type="InterPro" id="IPR023534">
    <property type="entry name" value="Rof/RNase_P-like"/>
</dbReference>
<evidence type="ECO:0000256" key="1">
    <source>
        <dbReference type="ARBA" id="ARBA00004123"/>
    </source>
</evidence>
<accession>A0AAJ8LT40</accession>
<feature type="region of interest" description="Disordered" evidence="8">
    <location>
        <begin position="50"/>
        <end position="87"/>
    </location>
</feature>
<keyword evidence="3" id="KW-0963">Cytoplasm</keyword>
<dbReference type="Pfam" id="PF01868">
    <property type="entry name" value="RNase_P-MRP_p29"/>
    <property type="match status" value="1"/>
</dbReference>
<keyword evidence="4" id="KW-0819">tRNA processing</keyword>
<keyword evidence="7" id="KW-0378">Hydrolase</keyword>
<dbReference type="GO" id="GO:0005634">
    <property type="term" value="C:nucleus"/>
    <property type="evidence" value="ECO:0007669"/>
    <property type="project" value="UniProtKB-SubCell"/>
</dbReference>
<evidence type="ECO:0000256" key="3">
    <source>
        <dbReference type="ARBA" id="ARBA00022490"/>
    </source>
</evidence>
<dbReference type="GO" id="GO:0001682">
    <property type="term" value="P:tRNA 5'-leader removal"/>
    <property type="evidence" value="ECO:0007669"/>
    <property type="project" value="InterPro"/>
</dbReference>
<evidence type="ECO:0000313" key="9">
    <source>
        <dbReference type="EMBL" id="WWD22314.1"/>
    </source>
</evidence>
<evidence type="ECO:0000313" key="10">
    <source>
        <dbReference type="Proteomes" id="UP000322225"/>
    </source>
</evidence>
<evidence type="ECO:0000256" key="7">
    <source>
        <dbReference type="ARBA" id="ARBA00022801"/>
    </source>
</evidence>
<evidence type="ECO:0000256" key="4">
    <source>
        <dbReference type="ARBA" id="ARBA00022694"/>
    </source>
</evidence>
<feature type="region of interest" description="Disordered" evidence="8">
    <location>
        <begin position="392"/>
        <end position="448"/>
    </location>
</feature>
<dbReference type="PANTHER" id="PTHR13348:SF0">
    <property type="entry name" value="RIBONUCLEASE P PROTEIN SUBUNIT P29"/>
    <property type="match status" value="1"/>
</dbReference>
<comment type="subcellular location">
    <subcellularLocation>
        <location evidence="1">Nucleus</location>
    </subcellularLocation>
</comment>
<dbReference type="SMART" id="SM00538">
    <property type="entry name" value="POP4"/>
    <property type="match status" value="1"/>
</dbReference>
<dbReference type="RefSeq" id="XP_031863686.2">
    <property type="nucleotide sequence ID" value="XM_032002129.2"/>
</dbReference>
<dbReference type="InterPro" id="IPR016848">
    <property type="entry name" value="RNase_P/MRP_Rpp29-subunit"/>
</dbReference>
<dbReference type="GO" id="GO:0006364">
    <property type="term" value="P:rRNA processing"/>
    <property type="evidence" value="ECO:0007669"/>
    <property type="project" value="TreeGrafter"/>
</dbReference>
<dbReference type="KEGG" id="ksn:43586239"/>
<dbReference type="Proteomes" id="UP000322225">
    <property type="component" value="Chromosome 13"/>
</dbReference>
<dbReference type="GO" id="GO:0016787">
    <property type="term" value="F:hydrolase activity"/>
    <property type="evidence" value="ECO:0007669"/>
    <property type="project" value="UniProtKB-KW"/>
</dbReference>
<sequence>MGTSNLSPREVFNLMCLQLKRKNFSTTISKIINDEHEHPVEHLEEVATMASPRLHMSKSASSSRNASPVPSNGGNAQAGPSQPIDAYRPISSHVKKPLLPLLPTQSTPPNLPTLLSLDPSTYSSRLSGKTLLLNSDDPSLSSTTASPLVKGRKRNRGNPVELAKARAEVEENQQRLKGLGLDGLKKVKKRLGGVMKRGDKVDYNSLIPLYHLHTLYLLTLLAFPPLPSNTSSLSSISTNTNSDTILSKISKADFTGIFLTIVSSRNTSLIGIGGIVIEETAGTFRIVTTENEIKVIPKDGTLFRLSFPAYSPTTTSNNHKEGEETMIDMSSHLLVSPRMEIDLLGSSFVYKSSDRAGRKFRPAQGGGGGSGWGQEWIKEGEWSTTLDKLDDELRSTHSNVEAQKRTKRKSHPQQQQQDGKFGSGGTGRRKRGKSRRKDPPAGGGLEVF</sequence>
<dbReference type="Gene3D" id="2.30.30.210">
    <property type="entry name" value="Ribonuclease P/MRP, subunit p29"/>
    <property type="match status" value="1"/>
</dbReference>